<gene>
    <name evidence="2" type="ORF">NDU88_005831</name>
</gene>
<evidence type="ECO:0000313" key="3">
    <source>
        <dbReference type="Proteomes" id="UP001066276"/>
    </source>
</evidence>
<keyword evidence="3" id="KW-1185">Reference proteome</keyword>
<organism evidence="2 3">
    <name type="scientific">Pleurodeles waltl</name>
    <name type="common">Iberian ribbed newt</name>
    <dbReference type="NCBI Taxonomy" id="8319"/>
    <lineage>
        <taxon>Eukaryota</taxon>
        <taxon>Metazoa</taxon>
        <taxon>Chordata</taxon>
        <taxon>Craniata</taxon>
        <taxon>Vertebrata</taxon>
        <taxon>Euteleostomi</taxon>
        <taxon>Amphibia</taxon>
        <taxon>Batrachia</taxon>
        <taxon>Caudata</taxon>
        <taxon>Salamandroidea</taxon>
        <taxon>Salamandridae</taxon>
        <taxon>Pleurodelinae</taxon>
        <taxon>Pleurodeles</taxon>
    </lineage>
</organism>
<name>A0AAV7RPH8_PLEWA</name>
<comment type="caution">
    <text evidence="2">The sequence shown here is derived from an EMBL/GenBank/DDBJ whole genome shotgun (WGS) entry which is preliminary data.</text>
</comment>
<proteinExistence type="predicted"/>
<feature type="compositionally biased region" description="Basic and acidic residues" evidence="1">
    <location>
        <begin position="58"/>
        <end position="84"/>
    </location>
</feature>
<evidence type="ECO:0000313" key="2">
    <source>
        <dbReference type="EMBL" id="KAJ1153064.1"/>
    </source>
</evidence>
<dbReference type="AlphaFoldDB" id="A0AAV7RPH8"/>
<accession>A0AAV7RPH8</accession>
<sequence>MWITKTGQSQDFYDPEDLRFYLDDLTPKSMETTPQTLPADVPQNSLDAMLLPTSSDVRSLRDRGIPQRGRDQTKYSRLNNDRQLRGATESPVREHHPWFLLEGTAHSQSLLLYVYRCVHASLRGVVYPVHSFIV</sequence>
<evidence type="ECO:0000256" key="1">
    <source>
        <dbReference type="SAM" id="MobiDB-lite"/>
    </source>
</evidence>
<reference evidence="2" key="1">
    <citation type="journal article" date="2022" name="bioRxiv">
        <title>Sequencing and chromosome-scale assembly of the giantPleurodeles waltlgenome.</title>
        <authorList>
            <person name="Brown T."/>
            <person name="Elewa A."/>
            <person name="Iarovenko S."/>
            <person name="Subramanian E."/>
            <person name="Araus A.J."/>
            <person name="Petzold A."/>
            <person name="Susuki M."/>
            <person name="Suzuki K.-i.T."/>
            <person name="Hayashi T."/>
            <person name="Toyoda A."/>
            <person name="Oliveira C."/>
            <person name="Osipova E."/>
            <person name="Leigh N.D."/>
            <person name="Simon A."/>
            <person name="Yun M.H."/>
        </authorList>
    </citation>
    <scope>NUCLEOTIDE SEQUENCE</scope>
    <source>
        <strain evidence="2">20211129_DDA</strain>
        <tissue evidence="2">Liver</tissue>
    </source>
</reference>
<feature type="region of interest" description="Disordered" evidence="1">
    <location>
        <begin position="52"/>
        <end position="90"/>
    </location>
</feature>
<protein>
    <submittedName>
        <fullName evidence="2">Uncharacterized protein</fullName>
    </submittedName>
</protein>
<dbReference type="Proteomes" id="UP001066276">
    <property type="component" value="Chromosome 5"/>
</dbReference>
<dbReference type="EMBL" id="JANPWB010000009">
    <property type="protein sequence ID" value="KAJ1153064.1"/>
    <property type="molecule type" value="Genomic_DNA"/>
</dbReference>